<reference evidence="3 4" key="1">
    <citation type="submission" date="2017-07" db="EMBL/GenBank/DDBJ databases">
        <title>Draft genome sequence of aerobic hyperthermophilic archaea, Pyrobaculum aerophilum YKB31 and YKB32.</title>
        <authorList>
            <person name="Mochizuki T."/>
            <person name="Berliner A.J."/>
            <person name="Yoshida-Takashima Y."/>
            <person name="Takaki Y."/>
            <person name="Nunoura T."/>
            <person name="Takai K."/>
        </authorList>
    </citation>
    <scope>NUCLEOTIDE SEQUENCE [LARGE SCALE GENOMIC DNA]</scope>
    <source>
        <strain evidence="1 4">YKB31</strain>
        <strain evidence="2 3">YKB32</strain>
    </source>
</reference>
<dbReference type="Proteomes" id="UP000257123">
    <property type="component" value="Unassembled WGS sequence"/>
</dbReference>
<gene>
    <name evidence="1" type="ORF">CGL51_08600</name>
    <name evidence="2" type="ORF">CGL52_10630</name>
</gene>
<protein>
    <submittedName>
        <fullName evidence="1">Uncharacterized protein</fullName>
    </submittedName>
</protein>
<dbReference type="AlphaFoldDB" id="A0A371QX63"/>
<comment type="caution">
    <text evidence="1">The sequence shown here is derived from an EMBL/GenBank/DDBJ whole genome shotgun (WGS) entry which is preliminary data.</text>
</comment>
<evidence type="ECO:0000313" key="3">
    <source>
        <dbReference type="Proteomes" id="UP000256877"/>
    </source>
</evidence>
<evidence type="ECO:0000313" key="2">
    <source>
        <dbReference type="EMBL" id="RFA96745.1"/>
    </source>
</evidence>
<accession>A0A371QX63</accession>
<name>A0A371QX63_9CREN</name>
<dbReference type="EMBL" id="NMUE01000027">
    <property type="protein sequence ID" value="RFA95033.1"/>
    <property type="molecule type" value="Genomic_DNA"/>
</dbReference>
<evidence type="ECO:0000313" key="1">
    <source>
        <dbReference type="EMBL" id="RFA95033.1"/>
    </source>
</evidence>
<dbReference type="RefSeq" id="WP_116421430.1">
    <property type="nucleotide sequence ID" value="NZ_NMUE01000027.1"/>
</dbReference>
<dbReference type="EMBL" id="NMUF01000035">
    <property type="protein sequence ID" value="RFA96745.1"/>
    <property type="molecule type" value="Genomic_DNA"/>
</dbReference>
<sequence length="83" mass="9625">MPLPKSLEWVVEEKQQEGERQETRQEVKPVDDWAHLLVSAISKMPQELATKLISCIPRETAVEILQRINDPYVKFALLLLTKQ</sequence>
<evidence type="ECO:0000313" key="4">
    <source>
        <dbReference type="Proteomes" id="UP000257123"/>
    </source>
</evidence>
<organism evidence="1 4">
    <name type="scientific">Pyrobaculum aerophilum</name>
    <dbReference type="NCBI Taxonomy" id="13773"/>
    <lineage>
        <taxon>Archaea</taxon>
        <taxon>Thermoproteota</taxon>
        <taxon>Thermoprotei</taxon>
        <taxon>Thermoproteales</taxon>
        <taxon>Thermoproteaceae</taxon>
        <taxon>Pyrobaculum</taxon>
    </lineage>
</organism>
<proteinExistence type="predicted"/>
<dbReference type="Proteomes" id="UP000256877">
    <property type="component" value="Unassembled WGS sequence"/>
</dbReference>
<dbReference type="OrthoDB" id="381464at2157"/>